<protein>
    <submittedName>
        <fullName evidence="2">Sodium Bile acid symporter family protein</fullName>
    </submittedName>
</protein>
<dbReference type="GO" id="GO:0005886">
    <property type="term" value="C:plasma membrane"/>
    <property type="evidence" value="ECO:0007669"/>
    <property type="project" value="TreeGrafter"/>
</dbReference>
<dbReference type="KEGG" id="lcre:Pla8534_61330"/>
<evidence type="ECO:0000313" key="3">
    <source>
        <dbReference type="Proteomes" id="UP000317648"/>
    </source>
</evidence>
<reference evidence="2 3" key="1">
    <citation type="submission" date="2019-02" db="EMBL/GenBank/DDBJ databases">
        <title>Deep-cultivation of Planctomycetes and their phenomic and genomic characterization uncovers novel biology.</title>
        <authorList>
            <person name="Wiegand S."/>
            <person name="Jogler M."/>
            <person name="Boedeker C."/>
            <person name="Pinto D."/>
            <person name="Vollmers J."/>
            <person name="Rivas-Marin E."/>
            <person name="Kohn T."/>
            <person name="Peeters S.H."/>
            <person name="Heuer A."/>
            <person name="Rast P."/>
            <person name="Oberbeckmann S."/>
            <person name="Bunk B."/>
            <person name="Jeske O."/>
            <person name="Meyerdierks A."/>
            <person name="Storesund J.E."/>
            <person name="Kallscheuer N."/>
            <person name="Luecker S."/>
            <person name="Lage O.M."/>
            <person name="Pohl T."/>
            <person name="Merkel B.J."/>
            <person name="Hornburger P."/>
            <person name="Mueller R.-W."/>
            <person name="Bruemmer F."/>
            <person name="Labrenz M."/>
            <person name="Spormann A.M."/>
            <person name="Op den Camp H."/>
            <person name="Overmann J."/>
            <person name="Amann R."/>
            <person name="Jetten M.S.M."/>
            <person name="Mascher T."/>
            <person name="Medema M.H."/>
            <person name="Devos D.P."/>
            <person name="Kaster A.-K."/>
            <person name="Ovreas L."/>
            <person name="Rohde M."/>
            <person name="Galperin M.Y."/>
            <person name="Jogler C."/>
        </authorList>
    </citation>
    <scope>NUCLEOTIDE SEQUENCE [LARGE SCALE GENOMIC DNA]</scope>
    <source>
        <strain evidence="2 3">Pla85_3_4</strain>
    </source>
</reference>
<feature type="transmembrane region" description="Helical" evidence="1">
    <location>
        <begin position="57"/>
        <end position="79"/>
    </location>
</feature>
<dbReference type="Gene3D" id="1.20.1530.20">
    <property type="match status" value="1"/>
</dbReference>
<feature type="transmembrane region" description="Helical" evidence="1">
    <location>
        <begin position="209"/>
        <end position="234"/>
    </location>
</feature>
<keyword evidence="1" id="KW-1133">Transmembrane helix</keyword>
<feature type="transmembrane region" description="Helical" evidence="1">
    <location>
        <begin position="289"/>
        <end position="312"/>
    </location>
</feature>
<keyword evidence="1" id="KW-0472">Membrane</keyword>
<feature type="transmembrane region" description="Helical" evidence="1">
    <location>
        <begin position="246"/>
        <end position="268"/>
    </location>
</feature>
<feature type="transmembrane region" description="Helical" evidence="1">
    <location>
        <begin position="26"/>
        <end position="45"/>
    </location>
</feature>
<dbReference type="RefSeq" id="WP_197442699.1">
    <property type="nucleotide sequence ID" value="NZ_CP036433.1"/>
</dbReference>
<dbReference type="EMBL" id="CP036433">
    <property type="protein sequence ID" value="QDU98271.1"/>
    <property type="molecule type" value="Genomic_DNA"/>
</dbReference>
<feature type="transmembrane region" description="Helical" evidence="1">
    <location>
        <begin position="141"/>
        <end position="160"/>
    </location>
</feature>
<feature type="transmembrane region" description="Helical" evidence="1">
    <location>
        <begin position="86"/>
        <end position="104"/>
    </location>
</feature>
<organism evidence="2 3">
    <name type="scientific">Lignipirellula cremea</name>
    <dbReference type="NCBI Taxonomy" id="2528010"/>
    <lineage>
        <taxon>Bacteria</taxon>
        <taxon>Pseudomonadati</taxon>
        <taxon>Planctomycetota</taxon>
        <taxon>Planctomycetia</taxon>
        <taxon>Pirellulales</taxon>
        <taxon>Pirellulaceae</taxon>
        <taxon>Lignipirellula</taxon>
    </lineage>
</organism>
<dbReference type="PANTHER" id="PTHR18640:SF5">
    <property type="entry name" value="SODIUM_BILE ACID COTRANSPORTER 7"/>
    <property type="match status" value="1"/>
</dbReference>
<dbReference type="PANTHER" id="PTHR18640">
    <property type="entry name" value="SOLUTE CARRIER FAMILY 10 MEMBER 7"/>
    <property type="match status" value="1"/>
</dbReference>
<dbReference type="Pfam" id="PF13593">
    <property type="entry name" value="SBF_like"/>
    <property type="match status" value="1"/>
</dbReference>
<sequence>MESPSDEPALRPAIWSRGVDFLIQRWFLIGLACVLALGVTQSARLEPLLAAGWFRNLVVFCVLFCMALPLEASAMWLAMRRPSAPLLGIAVNFVLLPLFAWVISWGLDSVMAAGLIVAASAPCTLASAVVWTRKAEGNDSVAILITMLTNSACFLVTPFWVKSLTGEAANIDALELMQKLGLLVVLPITVAQLLRIYRPLAAAATRNKTPLSVAAQCGLLTMVLIGAINIGVRLKSDASDFGLQQVLMMVVAVQVVHVTMLFVGYLLARLAGMPRDAQIAVAVAGSQKTLMVGLMVGVQTGITILPMVVYHVSQLLIDTFVVDWWRKRGQQLQQASQRETPAADRAP</sequence>
<name>A0A518E2F3_9BACT</name>
<dbReference type="Proteomes" id="UP000317648">
    <property type="component" value="Chromosome"/>
</dbReference>
<keyword evidence="3" id="KW-1185">Reference proteome</keyword>
<feature type="transmembrane region" description="Helical" evidence="1">
    <location>
        <begin position="180"/>
        <end position="197"/>
    </location>
</feature>
<dbReference type="InterPro" id="IPR038770">
    <property type="entry name" value="Na+/solute_symporter_sf"/>
</dbReference>
<feature type="transmembrane region" description="Helical" evidence="1">
    <location>
        <begin position="110"/>
        <end position="129"/>
    </location>
</feature>
<evidence type="ECO:0000313" key="2">
    <source>
        <dbReference type="EMBL" id="QDU98271.1"/>
    </source>
</evidence>
<gene>
    <name evidence="2" type="ORF">Pla8534_61330</name>
</gene>
<proteinExistence type="predicted"/>
<dbReference type="AlphaFoldDB" id="A0A518E2F3"/>
<keyword evidence="1" id="KW-0812">Transmembrane</keyword>
<accession>A0A518E2F3</accession>
<dbReference type="InterPro" id="IPR016833">
    <property type="entry name" value="Put_Na-Bile_cotransptr"/>
</dbReference>
<evidence type="ECO:0000256" key="1">
    <source>
        <dbReference type="SAM" id="Phobius"/>
    </source>
</evidence>